<reference evidence="3" key="1">
    <citation type="submission" date="2020-11" db="EMBL/GenBank/DDBJ databases">
        <title>Sequencing the genomes of 1000 actinobacteria strains.</title>
        <authorList>
            <person name="Klenk H.-P."/>
        </authorList>
    </citation>
    <scope>NUCLEOTIDE SEQUENCE</scope>
    <source>
        <strain evidence="3">DSM 43175</strain>
    </source>
</reference>
<dbReference type="RefSeq" id="WP_197014261.1">
    <property type="nucleotide sequence ID" value="NZ_BAABES010000002.1"/>
</dbReference>
<proteinExistence type="predicted"/>
<name>A0A931GQQ9_9ACTN</name>
<evidence type="ECO:0000313" key="4">
    <source>
        <dbReference type="Proteomes" id="UP000614047"/>
    </source>
</evidence>
<feature type="chain" id="PRO_5037257163" description="DUF5666 domain-containing protein" evidence="2">
    <location>
        <begin position="34"/>
        <end position="161"/>
    </location>
</feature>
<dbReference type="EMBL" id="JADOUA010000001">
    <property type="protein sequence ID" value="MBG6092016.1"/>
    <property type="molecule type" value="Genomic_DNA"/>
</dbReference>
<feature type="compositionally biased region" description="Basic residues" evidence="1">
    <location>
        <begin position="53"/>
        <end position="64"/>
    </location>
</feature>
<keyword evidence="2" id="KW-0732">Signal</keyword>
<evidence type="ECO:0000256" key="1">
    <source>
        <dbReference type="SAM" id="MobiDB-lite"/>
    </source>
</evidence>
<organism evidence="3 4">
    <name type="scientific">Actinomadura viridis</name>
    <dbReference type="NCBI Taxonomy" id="58110"/>
    <lineage>
        <taxon>Bacteria</taxon>
        <taxon>Bacillati</taxon>
        <taxon>Actinomycetota</taxon>
        <taxon>Actinomycetes</taxon>
        <taxon>Streptosporangiales</taxon>
        <taxon>Thermomonosporaceae</taxon>
        <taxon>Actinomadura</taxon>
    </lineage>
</organism>
<keyword evidence="4" id="KW-1185">Reference proteome</keyword>
<feature type="signal peptide" evidence="2">
    <location>
        <begin position="1"/>
        <end position="33"/>
    </location>
</feature>
<dbReference type="AlphaFoldDB" id="A0A931GQQ9"/>
<feature type="compositionally biased region" description="Low complexity" evidence="1">
    <location>
        <begin position="32"/>
        <end position="45"/>
    </location>
</feature>
<dbReference type="Proteomes" id="UP000614047">
    <property type="component" value="Unassembled WGS sequence"/>
</dbReference>
<sequence>MRAKVNRKSLAAGIGAASLLGAGLYIAVPAASADPSPSPGATTSAKPREGHHQGKGHWRGHRGRWAADRGVHGEATVKRKDGFHVRTWQRGEITGRTGANVTVRSADGTVWTWTTDGTTRVRKNAAKSQPSALASGDRVVVIGERAGTTRTAKVITVPKKK</sequence>
<gene>
    <name evidence="3" type="ORF">IW256_006129</name>
</gene>
<accession>A0A931GQQ9</accession>
<evidence type="ECO:0000313" key="3">
    <source>
        <dbReference type="EMBL" id="MBG6092016.1"/>
    </source>
</evidence>
<protein>
    <recommendedName>
        <fullName evidence="5">DUF5666 domain-containing protein</fullName>
    </recommendedName>
</protein>
<feature type="region of interest" description="Disordered" evidence="1">
    <location>
        <begin position="32"/>
        <end position="64"/>
    </location>
</feature>
<evidence type="ECO:0008006" key="5">
    <source>
        <dbReference type="Google" id="ProtNLM"/>
    </source>
</evidence>
<evidence type="ECO:0000256" key="2">
    <source>
        <dbReference type="SAM" id="SignalP"/>
    </source>
</evidence>
<comment type="caution">
    <text evidence="3">The sequence shown here is derived from an EMBL/GenBank/DDBJ whole genome shotgun (WGS) entry which is preliminary data.</text>
</comment>